<evidence type="ECO:0000313" key="2">
    <source>
        <dbReference type="EMBL" id="MEN7431166.1"/>
    </source>
</evidence>
<gene>
    <name evidence="2" type="ORF">VA599_10420</name>
</gene>
<evidence type="ECO:0000313" key="3">
    <source>
        <dbReference type="Proteomes" id="UP001405405"/>
    </source>
</evidence>
<keyword evidence="3" id="KW-1185">Reference proteome</keyword>
<keyword evidence="1" id="KW-0732">Signal</keyword>
<feature type="chain" id="PRO_5045334591" description="Adhesin" evidence="1">
    <location>
        <begin position="24"/>
        <end position="170"/>
    </location>
</feature>
<reference evidence="2 3" key="1">
    <citation type="submission" date="2023-12" db="EMBL/GenBank/DDBJ databases">
        <title>Chromobacterium sp. strain TRC.1.1.SA producing antimicrobial pigment.</title>
        <authorList>
            <person name="Verma N."/>
            <person name="Choksket S."/>
            <person name="Pinnaka A.K."/>
            <person name="Korpole S."/>
        </authorList>
    </citation>
    <scope>NUCLEOTIDE SEQUENCE [LARGE SCALE GENOMIC DNA]</scope>
    <source>
        <strain evidence="2 3">TRC1.1.SA</strain>
    </source>
</reference>
<accession>A0ABV0CJ30</accession>
<evidence type="ECO:0008006" key="4">
    <source>
        <dbReference type="Google" id="ProtNLM"/>
    </source>
</evidence>
<evidence type="ECO:0000256" key="1">
    <source>
        <dbReference type="SAM" id="SignalP"/>
    </source>
</evidence>
<dbReference type="Proteomes" id="UP001405405">
    <property type="component" value="Unassembled WGS sequence"/>
</dbReference>
<feature type="signal peptide" evidence="1">
    <location>
        <begin position="1"/>
        <end position="23"/>
    </location>
</feature>
<proteinExistence type="predicted"/>
<organism evidence="2 3">
    <name type="scientific">Chromobacterium indicum</name>
    <dbReference type="NCBI Taxonomy" id="3110228"/>
    <lineage>
        <taxon>Bacteria</taxon>
        <taxon>Pseudomonadati</taxon>
        <taxon>Pseudomonadota</taxon>
        <taxon>Betaproteobacteria</taxon>
        <taxon>Neisseriales</taxon>
        <taxon>Chromobacteriaceae</taxon>
        <taxon>Chromobacterium</taxon>
    </lineage>
</organism>
<name>A0ABV0CJ30_9NEIS</name>
<dbReference type="EMBL" id="JAYFSJ010000006">
    <property type="protein sequence ID" value="MEN7431166.1"/>
    <property type="molecule type" value="Genomic_DNA"/>
</dbReference>
<dbReference type="RefSeq" id="WP_346788502.1">
    <property type="nucleotide sequence ID" value="NZ_JAYFSJ010000006.1"/>
</dbReference>
<comment type="caution">
    <text evidence="2">The sequence shown here is derived from an EMBL/GenBank/DDBJ whole genome shotgun (WGS) entry which is preliminary data.</text>
</comment>
<protein>
    <recommendedName>
        <fullName evidence="4">Adhesin</fullName>
    </recommendedName>
</protein>
<sequence>MMNKKSILASAVAMLLVSGSAAAVETVTHTFNVSYTVADIMTVTDRSNNPLSAAATAMTLEPNGVLKATFPLRFNSNAGVVRARTTTVTALTSGSNTIALAADIVREGAHAATYTLTGAAADVVAAGAMTGDVLTNHDVDLVIRSANAVQANQAKGAYAGAVGVEFTSTL</sequence>